<dbReference type="CDD" id="cd09159">
    <property type="entry name" value="PLDc_ybhO_like_2"/>
    <property type="match status" value="1"/>
</dbReference>
<dbReference type="SUPFAM" id="SSF56024">
    <property type="entry name" value="Phospholipase D/nuclease"/>
    <property type="match status" value="2"/>
</dbReference>
<keyword evidence="2" id="KW-0472">Membrane</keyword>
<reference evidence="4 5" key="1">
    <citation type="submission" date="2019-06" db="EMBL/GenBank/DDBJ databases">
        <title>Quisquiliibacterium sp. nov., isolated from a maize field.</title>
        <authorList>
            <person name="Lin S.-Y."/>
            <person name="Tsai C.-F."/>
            <person name="Young C.-C."/>
        </authorList>
    </citation>
    <scope>NUCLEOTIDE SEQUENCE [LARGE SCALE GENOMIC DNA]</scope>
    <source>
        <strain evidence="4 5">CC-CFT501</strain>
    </source>
</reference>
<dbReference type="InterPro" id="IPR025202">
    <property type="entry name" value="PLD-like_dom"/>
</dbReference>
<feature type="domain" description="PLD phosphodiesterase" evidence="3">
    <location>
        <begin position="304"/>
        <end position="331"/>
    </location>
</feature>
<name>A0A5C8P4A4_9BURK</name>
<evidence type="ECO:0000313" key="5">
    <source>
        <dbReference type="Proteomes" id="UP000321548"/>
    </source>
</evidence>
<evidence type="ECO:0000259" key="3">
    <source>
        <dbReference type="PROSITE" id="PS50035"/>
    </source>
</evidence>
<evidence type="ECO:0000256" key="2">
    <source>
        <dbReference type="SAM" id="Phobius"/>
    </source>
</evidence>
<comment type="caution">
    <text evidence="4">The sequence shown here is derived from an EMBL/GenBank/DDBJ whole genome shotgun (WGS) entry which is preliminary data.</text>
</comment>
<keyword evidence="5" id="KW-1185">Reference proteome</keyword>
<accession>A0A5C8P4A4</accession>
<dbReference type="PANTHER" id="PTHR21248">
    <property type="entry name" value="CARDIOLIPIN SYNTHASE"/>
    <property type="match status" value="1"/>
</dbReference>
<keyword evidence="2" id="KW-0812">Transmembrane</keyword>
<dbReference type="GO" id="GO:0032049">
    <property type="term" value="P:cardiolipin biosynthetic process"/>
    <property type="evidence" value="ECO:0007669"/>
    <property type="project" value="UniProtKB-ARBA"/>
</dbReference>
<feature type="region of interest" description="Disordered" evidence="1">
    <location>
        <begin position="373"/>
        <end position="414"/>
    </location>
</feature>
<keyword evidence="2" id="KW-1133">Transmembrane helix</keyword>
<protein>
    <submittedName>
        <fullName evidence="4">Cardiolipin synthase B</fullName>
    </submittedName>
</protein>
<proteinExistence type="predicted"/>
<feature type="compositionally biased region" description="Basic residues" evidence="1">
    <location>
        <begin position="386"/>
        <end position="399"/>
    </location>
</feature>
<dbReference type="OrthoDB" id="9762009at2"/>
<dbReference type="InterPro" id="IPR001736">
    <property type="entry name" value="PLipase_D/transphosphatidylase"/>
</dbReference>
<dbReference type="AlphaFoldDB" id="A0A5C8P4A4"/>
<gene>
    <name evidence="4" type="ORF">FHP08_01280</name>
</gene>
<dbReference type="Proteomes" id="UP000321548">
    <property type="component" value="Unassembled WGS sequence"/>
</dbReference>
<evidence type="ECO:0000256" key="1">
    <source>
        <dbReference type="SAM" id="MobiDB-lite"/>
    </source>
</evidence>
<dbReference type="Pfam" id="PF13091">
    <property type="entry name" value="PLDc_2"/>
    <property type="match status" value="2"/>
</dbReference>
<dbReference type="PROSITE" id="PS50035">
    <property type="entry name" value="PLD"/>
    <property type="match status" value="1"/>
</dbReference>
<dbReference type="RefSeq" id="WP_147702491.1">
    <property type="nucleotide sequence ID" value="NZ_VDUY01000001.1"/>
</dbReference>
<dbReference type="GO" id="GO:0030572">
    <property type="term" value="F:phosphatidyltransferase activity"/>
    <property type="evidence" value="ECO:0007669"/>
    <property type="project" value="UniProtKB-ARBA"/>
</dbReference>
<dbReference type="PANTHER" id="PTHR21248:SF12">
    <property type="entry name" value="CARDIOLIPIN SYNTHASE C"/>
    <property type="match status" value="1"/>
</dbReference>
<feature type="transmembrane region" description="Helical" evidence="2">
    <location>
        <begin position="469"/>
        <end position="486"/>
    </location>
</feature>
<dbReference type="EMBL" id="VDUY01000001">
    <property type="protein sequence ID" value="TXL68350.1"/>
    <property type="molecule type" value="Genomic_DNA"/>
</dbReference>
<evidence type="ECO:0000313" key="4">
    <source>
        <dbReference type="EMBL" id="TXL68350.1"/>
    </source>
</evidence>
<dbReference type="Gene3D" id="3.30.870.10">
    <property type="entry name" value="Endonuclease Chain A"/>
    <property type="match status" value="2"/>
</dbReference>
<dbReference type="CDD" id="cd09110">
    <property type="entry name" value="PLDc_CLS_1"/>
    <property type="match status" value="1"/>
</dbReference>
<sequence>MPPETETSPLRLLAEQALSRTAGAPLLGGNAIELLRDAEENYPAWLEAIAGARDSVMFENYIVHDDAIGRQFADALLEAADRGARVRVLYDWLGCLRTASRAYWDRLRQGGVVVRAFNPPSLVSPFGWISRNHRKSLCVDSEVAFVSGLCVGQVWAGDPARGTAPWRDTGVAVRGPAVAEIAKAFARAWATAGEPIPEDELPDAETILPAGDATLRVLASMPQVAGLYRLDQLIAALARETLWLTDAYFVGTASYVQALRQAAMDGVDVRLLVPGASDIPALSPVSRAGYRPLLEAGVRVFEWNGPMLHAKTAVADGRWARVGSSNLNVASWLGNWELDIAAEDEDFAEHMEEIYLQDLSGATEIVLGQRNRVRPADPAAAARTAERRRQRRAERRARRAAGEPKPPRVSGGSAGQIAAGAIRVGNTFGAALANRRVLGAAEAKTMAMAGGALALLTVLALVWPRVVAWPLALLAAWSALALLLRAHRLHRSGRRSDRSAPGD</sequence>
<organism evidence="4 5">
    <name type="scientific">Zeimonas arvi</name>
    <dbReference type="NCBI Taxonomy" id="2498847"/>
    <lineage>
        <taxon>Bacteria</taxon>
        <taxon>Pseudomonadati</taxon>
        <taxon>Pseudomonadota</taxon>
        <taxon>Betaproteobacteria</taxon>
        <taxon>Burkholderiales</taxon>
        <taxon>Burkholderiaceae</taxon>
        <taxon>Zeimonas</taxon>
    </lineage>
</organism>